<dbReference type="EMBL" id="GAIX01008167">
    <property type="protein sequence ID" value="JAA84393.1"/>
    <property type="molecule type" value="Transcribed_RNA"/>
</dbReference>
<reference evidence="1" key="2">
    <citation type="submission" date="2013-05" db="EMBL/GenBank/DDBJ databases">
        <authorList>
            <person name="Carter J.-M."/>
            <person name="Baker S.C."/>
            <person name="Pink R."/>
            <person name="Carter D.R.F."/>
            <person name="Collins A."/>
            <person name="Tomlin J."/>
            <person name="Gibbs M."/>
            <person name="Breuker C.J."/>
        </authorList>
    </citation>
    <scope>NUCLEOTIDE SEQUENCE</scope>
    <source>
        <tissue evidence="1">Ovary</tissue>
    </source>
</reference>
<name>S4P6G1_9NEOP</name>
<feature type="non-terminal residue" evidence="1">
    <location>
        <position position="91"/>
    </location>
</feature>
<accession>S4P6G1</accession>
<sequence>MFDDWALDIDEDIKEDLDLSVLQRCEVLSVKRHDYKLELRLKNDMNSKGTCIVEGIWLNTPLEAGEIVSVLAARDSSGCYSVNNTSGLLAL</sequence>
<proteinExistence type="predicted"/>
<evidence type="ECO:0000313" key="1">
    <source>
        <dbReference type="EMBL" id="JAA84393.1"/>
    </source>
</evidence>
<protein>
    <submittedName>
        <fullName evidence="1">Uncharacterized protein</fullName>
    </submittedName>
</protein>
<dbReference type="AlphaFoldDB" id="S4P6G1"/>
<reference evidence="1" key="1">
    <citation type="journal article" date="2013" name="BMC Genomics">
        <title>Unscrambling butterfly oogenesis.</title>
        <authorList>
            <person name="Carter J.M."/>
            <person name="Baker S.C."/>
            <person name="Pink R."/>
            <person name="Carter D.R."/>
            <person name="Collins A."/>
            <person name="Tomlin J."/>
            <person name="Gibbs M."/>
            <person name="Breuker C.J."/>
        </authorList>
    </citation>
    <scope>NUCLEOTIDE SEQUENCE</scope>
    <source>
        <tissue evidence="1">Ovary</tissue>
    </source>
</reference>
<organism evidence="1">
    <name type="scientific">Pararge aegeria</name>
    <name type="common">speckled wood butterfly</name>
    <dbReference type="NCBI Taxonomy" id="116150"/>
    <lineage>
        <taxon>Eukaryota</taxon>
        <taxon>Metazoa</taxon>
        <taxon>Ecdysozoa</taxon>
        <taxon>Arthropoda</taxon>
        <taxon>Hexapoda</taxon>
        <taxon>Insecta</taxon>
        <taxon>Pterygota</taxon>
        <taxon>Neoptera</taxon>
        <taxon>Endopterygota</taxon>
        <taxon>Lepidoptera</taxon>
        <taxon>Glossata</taxon>
        <taxon>Ditrysia</taxon>
        <taxon>Papilionoidea</taxon>
        <taxon>Nymphalidae</taxon>
        <taxon>Satyrinae</taxon>
        <taxon>Satyrini</taxon>
        <taxon>Parargina</taxon>
        <taxon>Pararge</taxon>
    </lineage>
</organism>